<dbReference type="PANTHER" id="PTHR23020:SF41">
    <property type="entry name" value="AMINOGLYCOSIDE PHOSPHOTRANSFERASE DOMAIN-CONTAINING PROTEIN"/>
    <property type="match status" value="1"/>
</dbReference>
<dbReference type="AlphaFoldDB" id="A0A914E9T3"/>
<dbReference type="Gene3D" id="3.90.1200.10">
    <property type="match status" value="1"/>
</dbReference>
<name>A0A914E9T3_9BILA</name>
<proteinExistence type="predicted"/>
<feature type="domain" description="CHK kinase-like" evidence="1">
    <location>
        <begin position="1"/>
        <end position="135"/>
    </location>
</feature>
<evidence type="ECO:0000313" key="2">
    <source>
        <dbReference type="Proteomes" id="UP000887540"/>
    </source>
</evidence>
<dbReference type="InterPro" id="IPR052961">
    <property type="entry name" value="Oxido-Kinase-like_Enzymes"/>
</dbReference>
<evidence type="ECO:0000313" key="3">
    <source>
        <dbReference type="WBParaSite" id="ACRNAN_scaffold6312.g31165.t1"/>
    </source>
</evidence>
<dbReference type="PANTHER" id="PTHR23020">
    <property type="entry name" value="UNCHARACTERIZED NUCLEAR HORMONE RECEPTOR-RELATED"/>
    <property type="match status" value="1"/>
</dbReference>
<evidence type="ECO:0000259" key="1">
    <source>
        <dbReference type="SMART" id="SM00587"/>
    </source>
</evidence>
<dbReference type="WBParaSite" id="ACRNAN_scaffold6312.g31165.t1">
    <property type="protein sequence ID" value="ACRNAN_scaffold6312.g31165.t1"/>
    <property type="gene ID" value="ACRNAN_scaffold6312.g31165"/>
</dbReference>
<dbReference type="InterPro" id="IPR012877">
    <property type="entry name" value="Dhs-27"/>
</dbReference>
<dbReference type="Proteomes" id="UP000887540">
    <property type="component" value="Unplaced"/>
</dbReference>
<keyword evidence="2" id="KW-1185">Reference proteome</keyword>
<organism evidence="2 3">
    <name type="scientific">Acrobeloides nanus</name>
    <dbReference type="NCBI Taxonomy" id="290746"/>
    <lineage>
        <taxon>Eukaryota</taxon>
        <taxon>Metazoa</taxon>
        <taxon>Ecdysozoa</taxon>
        <taxon>Nematoda</taxon>
        <taxon>Chromadorea</taxon>
        <taxon>Rhabditida</taxon>
        <taxon>Tylenchina</taxon>
        <taxon>Cephalobomorpha</taxon>
        <taxon>Cephaloboidea</taxon>
        <taxon>Cephalobidae</taxon>
        <taxon>Acrobeloides</taxon>
    </lineage>
</organism>
<dbReference type="SUPFAM" id="SSF56112">
    <property type="entry name" value="Protein kinase-like (PK-like)"/>
    <property type="match status" value="1"/>
</dbReference>
<protein>
    <submittedName>
        <fullName evidence="3">CHK kinase-like domain-containing protein</fullName>
    </submittedName>
</protein>
<dbReference type="InterPro" id="IPR011009">
    <property type="entry name" value="Kinase-like_dom_sf"/>
</dbReference>
<dbReference type="InterPro" id="IPR015897">
    <property type="entry name" value="CHK_kinase-like"/>
</dbReference>
<accession>A0A914E9T3</accession>
<dbReference type="Pfam" id="PF07914">
    <property type="entry name" value="DUF1679"/>
    <property type="match status" value="1"/>
</dbReference>
<sequence length="233" mass="26448">MDDAQFESMLDMSMNKIIEFRPGMFDEALKKLKRIGSDGKLSNYIFRGCCEELNLPSIVNLGDLWTNNLMWKKMDDGSFSSEIAAFIDFQVSFEGNPAFDLARLIALCTDAEVRRELDTYIFDLYYENLTNFMAPSGKKPEFSVNQFKTAYEYAYVIQAFCLSMILLVFAQTAGMSDSEKAIHEAKVEKLILRAKLGLEDARLRAQHLYECAQVALGCVEEAALHQFFMALAP</sequence>
<reference evidence="3" key="1">
    <citation type="submission" date="2022-11" db="UniProtKB">
        <authorList>
            <consortium name="WormBaseParasite"/>
        </authorList>
    </citation>
    <scope>IDENTIFICATION</scope>
</reference>
<dbReference type="SMART" id="SM00587">
    <property type="entry name" value="CHK"/>
    <property type="match status" value="1"/>
</dbReference>